<dbReference type="AlphaFoldDB" id="A0A109JX00"/>
<evidence type="ECO:0000313" key="2">
    <source>
        <dbReference type="Proteomes" id="UP000068164"/>
    </source>
</evidence>
<reference evidence="1 2" key="1">
    <citation type="submission" date="2015-11" db="EMBL/GenBank/DDBJ databases">
        <title>Draft Genome Sequence of the Strain BR 10423 (Rhizobium sp.) isolated from nodules of Mimosa pudica.</title>
        <authorList>
            <person name="Barauna A.C."/>
            <person name="Zilli J.E."/>
            <person name="Simoes-Araujo J.L."/>
            <person name="Reis V.M."/>
            <person name="James E.K."/>
            <person name="Reis F.B.Jr."/>
            <person name="Rouws L.F."/>
            <person name="Passos S.R."/>
            <person name="Gois S.R."/>
        </authorList>
    </citation>
    <scope>NUCLEOTIDE SEQUENCE [LARGE SCALE GENOMIC DNA]</scope>
    <source>
        <strain evidence="1 2">BR10423</strain>
    </source>
</reference>
<name>A0A109JX00_9HYPH</name>
<proteinExistence type="predicted"/>
<keyword evidence="2" id="KW-1185">Reference proteome</keyword>
<gene>
    <name evidence="1" type="ORF">AS026_33970</name>
</gene>
<dbReference type="Proteomes" id="UP000068164">
    <property type="component" value="Unassembled WGS sequence"/>
</dbReference>
<evidence type="ECO:0000313" key="1">
    <source>
        <dbReference type="EMBL" id="KWV56565.1"/>
    </source>
</evidence>
<accession>A0A109JX00</accession>
<sequence>MQIVAERTAKIEDCLPTLAESSGRGGLIGLRERPGWFLLVRIGIECEACLSFRFLVGATGTRNRGF</sequence>
<comment type="caution">
    <text evidence="1">The sequence shown here is derived from an EMBL/GenBank/DDBJ whole genome shotgun (WGS) entry which is preliminary data.</text>
</comment>
<organism evidence="1 2">
    <name type="scientific">Rhizobium altiplani</name>
    <dbReference type="NCBI Taxonomy" id="1864509"/>
    <lineage>
        <taxon>Bacteria</taxon>
        <taxon>Pseudomonadati</taxon>
        <taxon>Pseudomonadota</taxon>
        <taxon>Alphaproteobacteria</taxon>
        <taxon>Hyphomicrobiales</taxon>
        <taxon>Rhizobiaceae</taxon>
        <taxon>Rhizobium/Agrobacterium group</taxon>
        <taxon>Rhizobium</taxon>
    </lineage>
</organism>
<protein>
    <submittedName>
        <fullName evidence="1">Uncharacterized protein</fullName>
    </submittedName>
</protein>
<dbReference type="EMBL" id="LNCD01000036">
    <property type="protein sequence ID" value="KWV56565.1"/>
    <property type="molecule type" value="Genomic_DNA"/>
</dbReference>